<comment type="subunit">
    <text evidence="2 8">Homodimer.</text>
</comment>
<dbReference type="KEGG" id="mag:amb0237"/>
<dbReference type="GO" id="GO:0002100">
    <property type="term" value="P:tRNA wobble adenosine to inosine editing"/>
    <property type="evidence" value="ECO:0007669"/>
    <property type="project" value="UniProtKB-UniRule"/>
</dbReference>
<evidence type="ECO:0000259" key="9">
    <source>
        <dbReference type="PROSITE" id="PS51747"/>
    </source>
</evidence>
<feature type="binding site" evidence="8">
    <location>
        <position position="82"/>
    </location>
    <ligand>
        <name>Zn(2+)</name>
        <dbReference type="ChEBI" id="CHEBI:29105"/>
        <note>catalytic</note>
    </ligand>
</feature>
<dbReference type="Gene3D" id="3.40.140.10">
    <property type="entry name" value="Cytidine Deaminase, domain 2"/>
    <property type="match status" value="1"/>
</dbReference>
<dbReference type="PROSITE" id="PS00903">
    <property type="entry name" value="CYT_DCMP_DEAMINASES_1"/>
    <property type="match status" value="1"/>
</dbReference>
<dbReference type="PANTHER" id="PTHR11079">
    <property type="entry name" value="CYTOSINE DEAMINASE FAMILY MEMBER"/>
    <property type="match status" value="1"/>
</dbReference>
<feature type="binding site" evidence="8">
    <location>
        <position position="85"/>
    </location>
    <ligand>
        <name>Zn(2+)</name>
        <dbReference type="ChEBI" id="CHEBI:29105"/>
        <note>catalytic</note>
    </ligand>
</feature>
<feature type="active site" description="Proton donor" evidence="8">
    <location>
        <position position="54"/>
    </location>
</feature>
<evidence type="ECO:0000256" key="8">
    <source>
        <dbReference type="HAMAP-Rule" id="MF_00972"/>
    </source>
</evidence>
<dbReference type="Pfam" id="PF00383">
    <property type="entry name" value="dCMP_cyt_deam_1"/>
    <property type="match status" value="1"/>
</dbReference>
<evidence type="ECO:0000256" key="1">
    <source>
        <dbReference type="ARBA" id="ARBA00010669"/>
    </source>
</evidence>
<evidence type="ECO:0000256" key="4">
    <source>
        <dbReference type="ARBA" id="ARBA00022723"/>
    </source>
</evidence>
<comment type="function">
    <text evidence="8">Catalyzes the deamination of adenosine to inosine at the wobble position 34 of tRNA(Arg2).</text>
</comment>
<keyword evidence="4 8" id="KW-0479">Metal-binding</keyword>
<organism evidence="10 11">
    <name type="scientific">Paramagnetospirillum magneticum (strain ATCC 700264 / AMB-1)</name>
    <name type="common">Magnetospirillum magneticum</name>
    <dbReference type="NCBI Taxonomy" id="342108"/>
    <lineage>
        <taxon>Bacteria</taxon>
        <taxon>Pseudomonadati</taxon>
        <taxon>Pseudomonadota</taxon>
        <taxon>Alphaproteobacteria</taxon>
        <taxon>Rhodospirillales</taxon>
        <taxon>Magnetospirillaceae</taxon>
        <taxon>Paramagnetospirillum</taxon>
    </lineage>
</organism>
<feature type="binding site" evidence="8">
    <location>
        <position position="52"/>
    </location>
    <ligand>
        <name>Zn(2+)</name>
        <dbReference type="ChEBI" id="CHEBI:29105"/>
        <note>catalytic</note>
    </ligand>
</feature>
<evidence type="ECO:0000313" key="11">
    <source>
        <dbReference type="Proteomes" id="UP000007058"/>
    </source>
</evidence>
<accession>Q2WAT4</accession>
<dbReference type="GO" id="GO:0008270">
    <property type="term" value="F:zinc ion binding"/>
    <property type="evidence" value="ECO:0007669"/>
    <property type="project" value="UniProtKB-UniRule"/>
</dbReference>
<keyword evidence="6 8" id="KW-0862">Zinc</keyword>
<dbReference type="InterPro" id="IPR002125">
    <property type="entry name" value="CMP_dCMP_dom"/>
</dbReference>
<evidence type="ECO:0000313" key="10">
    <source>
        <dbReference type="EMBL" id="BAE49041.1"/>
    </source>
</evidence>
<evidence type="ECO:0000256" key="6">
    <source>
        <dbReference type="ARBA" id="ARBA00022833"/>
    </source>
</evidence>
<name>Q2WAT4_PARM1</name>
<dbReference type="InterPro" id="IPR028883">
    <property type="entry name" value="tRNA_aden_deaminase"/>
</dbReference>
<dbReference type="InterPro" id="IPR016193">
    <property type="entry name" value="Cytidine_deaminase-like"/>
</dbReference>
<dbReference type="AlphaFoldDB" id="Q2WAT4"/>
<dbReference type="EC" id="3.5.4.33" evidence="8"/>
<evidence type="ECO:0000256" key="3">
    <source>
        <dbReference type="ARBA" id="ARBA00022694"/>
    </source>
</evidence>
<feature type="domain" description="CMP/dCMP-type deaminase" evidence="9">
    <location>
        <begin position="1"/>
        <end position="110"/>
    </location>
</feature>
<dbReference type="GO" id="GO:0052717">
    <property type="term" value="F:tRNA-specific adenosine-34 deaminase activity"/>
    <property type="evidence" value="ECO:0007669"/>
    <property type="project" value="UniProtKB-UniRule"/>
</dbReference>
<dbReference type="HOGENOM" id="CLU_025810_3_2_5"/>
<keyword evidence="3 8" id="KW-0819">tRNA processing</keyword>
<dbReference type="STRING" id="342108.amb0237"/>
<comment type="cofactor">
    <cofactor evidence="8">
        <name>Zn(2+)</name>
        <dbReference type="ChEBI" id="CHEBI:29105"/>
    </cofactor>
    <text evidence="8">Binds 1 zinc ion per subunit.</text>
</comment>
<comment type="catalytic activity">
    <reaction evidence="7 8">
        <text>adenosine(34) in tRNA + H2O + H(+) = inosine(34) in tRNA + NH4(+)</text>
        <dbReference type="Rhea" id="RHEA:43168"/>
        <dbReference type="Rhea" id="RHEA-COMP:10373"/>
        <dbReference type="Rhea" id="RHEA-COMP:10374"/>
        <dbReference type="ChEBI" id="CHEBI:15377"/>
        <dbReference type="ChEBI" id="CHEBI:15378"/>
        <dbReference type="ChEBI" id="CHEBI:28938"/>
        <dbReference type="ChEBI" id="CHEBI:74411"/>
        <dbReference type="ChEBI" id="CHEBI:82852"/>
        <dbReference type="EC" id="3.5.4.33"/>
    </reaction>
</comment>
<reference evidence="10 11" key="1">
    <citation type="journal article" date="2005" name="DNA Res.">
        <title>Complete genome sequence of the facultative anaerobic magnetotactic bacterium Magnetospirillum sp. strain AMB-1.</title>
        <authorList>
            <person name="Matsunaga T."/>
            <person name="Okamura Y."/>
            <person name="Fukuda Y."/>
            <person name="Wahyudi A.T."/>
            <person name="Murase Y."/>
            <person name="Takeyama H."/>
        </authorList>
    </citation>
    <scope>NUCLEOTIDE SEQUENCE [LARGE SCALE GENOMIC DNA]</scope>
    <source>
        <strain evidence="11">ATCC 700264 / AMB-1</strain>
    </source>
</reference>
<dbReference type="SUPFAM" id="SSF53927">
    <property type="entry name" value="Cytidine deaminase-like"/>
    <property type="match status" value="1"/>
</dbReference>
<keyword evidence="11" id="KW-1185">Reference proteome</keyword>
<dbReference type="Proteomes" id="UP000007058">
    <property type="component" value="Chromosome"/>
</dbReference>
<proteinExistence type="inferred from homology"/>
<protein>
    <recommendedName>
        <fullName evidence="8">tRNA-specific adenosine deaminase</fullName>
        <ecNumber evidence="8">3.5.4.33</ecNumber>
    </recommendedName>
</protein>
<evidence type="ECO:0000256" key="7">
    <source>
        <dbReference type="ARBA" id="ARBA00048045"/>
    </source>
</evidence>
<dbReference type="InterPro" id="IPR016192">
    <property type="entry name" value="APOBEC/CMP_deaminase_Zn-bd"/>
</dbReference>
<evidence type="ECO:0000256" key="2">
    <source>
        <dbReference type="ARBA" id="ARBA00011738"/>
    </source>
</evidence>
<keyword evidence="5 8" id="KW-0378">Hydrolase</keyword>
<comment type="similarity">
    <text evidence="1">Belongs to the cytidine and deoxycytidylate deaminase family. ADAT2 subfamily.</text>
</comment>
<gene>
    <name evidence="8" type="primary">tadA</name>
    <name evidence="10" type="ordered locus">amb0237</name>
</gene>
<dbReference type="PROSITE" id="PS51747">
    <property type="entry name" value="CYT_DCMP_DEAMINASES_2"/>
    <property type="match status" value="1"/>
</dbReference>
<sequence length="148" mass="15934">MSGPGFMTLALAEAEAASARGEVPVGAVIVKDGQVIAQAGNRVEELGDSTAHAEMLALRAATLFLGDKRLEDCDLYVTLEPCPMCAAAISLARIRRLYFGAYDPKSGGVEHGAKVFDHATCHHRPEVYGGLEERRSASLLSRFFAERR</sequence>
<dbReference type="PANTHER" id="PTHR11079:SF202">
    <property type="entry name" value="TRNA-SPECIFIC ADENOSINE DEAMINASE"/>
    <property type="match status" value="1"/>
</dbReference>
<dbReference type="CDD" id="cd01285">
    <property type="entry name" value="nucleoside_deaminase"/>
    <property type="match status" value="1"/>
</dbReference>
<dbReference type="SMR" id="Q2WAT4"/>
<dbReference type="EMBL" id="AP007255">
    <property type="protein sequence ID" value="BAE49041.1"/>
    <property type="molecule type" value="Genomic_DNA"/>
</dbReference>
<dbReference type="HAMAP" id="MF_00972">
    <property type="entry name" value="tRNA_aden_deaminase"/>
    <property type="match status" value="1"/>
</dbReference>
<evidence type="ECO:0000256" key="5">
    <source>
        <dbReference type="ARBA" id="ARBA00022801"/>
    </source>
</evidence>